<dbReference type="InterPro" id="IPR051451">
    <property type="entry name" value="PhoH2-like"/>
</dbReference>
<comment type="similarity">
    <text evidence="1">Belongs to the PhoH family.</text>
</comment>
<dbReference type="GO" id="GO:0005829">
    <property type="term" value="C:cytosol"/>
    <property type="evidence" value="ECO:0007669"/>
    <property type="project" value="TreeGrafter"/>
</dbReference>
<organism evidence="6 7">
    <name type="scientific">Ekhidna lutea</name>
    <dbReference type="NCBI Taxonomy" id="447679"/>
    <lineage>
        <taxon>Bacteria</taxon>
        <taxon>Pseudomonadati</taxon>
        <taxon>Bacteroidota</taxon>
        <taxon>Cytophagia</taxon>
        <taxon>Cytophagales</taxon>
        <taxon>Reichenbachiellaceae</taxon>
        <taxon>Ekhidna</taxon>
    </lineage>
</organism>
<evidence type="ECO:0000313" key="6">
    <source>
        <dbReference type="EMBL" id="SNS94047.1"/>
    </source>
</evidence>
<reference evidence="6 7" key="1">
    <citation type="submission" date="2017-06" db="EMBL/GenBank/DDBJ databases">
        <authorList>
            <person name="Kim H.J."/>
            <person name="Triplett B.A."/>
        </authorList>
    </citation>
    <scope>NUCLEOTIDE SEQUENCE [LARGE SCALE GENOMIC DNA]</scope>
    <source>
        <strain evidence="6 7">DSM 19307</strain>
    </source>
</reference>
<dbReference type="InterPro" id="IPR029060">
    <property type="entry name" value="PIN-like_dom_sf"/>
</dbReference>
<dbReference type="PANTHER" id="PTHR30473">
    <property type="entry name" value="PROTEIN PHOH"/>
    <property type="match status" value="1"/>
</dbReference>
<dbReference type="GO" id="GO:0005524">
    <property type="term" value="F:ATP binding"/>
    <property type="evidence" value="ECO:0007669"/>
    <property type="project" value="UniProtKB-KW"/>
</dbReference>
<keyword evidence="7" id="KW-1185">Reference proteome</keyword>
<dbReference type="CDD" id="cd09883">
    <property type="entry name" value="PIN_VapC_PhoHL-ATPase"/>
    <property type="match status" value="1"/>
</dbReference>
<dbReference type="InterPro" id="IPR027417">
    <property type="entry name" value="P-loop_NTPase"/>
</dbReference>
<keyword evidence="2" id="KW-0547">Nucleotide-binding</keyword>
<protein>
    <submittedName>
        <fullName evidence="6">PhoH-like ATPase</fullName>
    </submittedName>
</protein>
<dbReference type="Pfam" id="PF02562">
    <property type="entry name" value="PhoH"/>
    <property type="match status" value="1"/>
</dbReference>
<evidence type="ECO:0000256" key="1">
    <source>
        <dbReference type="ARBA" id="ARBA00010393"/>
    </source>
</evidence>
<dbReference type="SUPFAM" id="SSF88723">
    <property type="entry name" value="PIN domain-like"/>
    <property type="match status" value="1"/>
</dbReference>
<dbReference type="SMART" id="SM00670">
    <property type="entry name" value="PINc"/>
    <property type="match status" value="1"/>
</dbReference>
<evidence type="ECO:0000256" key="2">
    <source>
        <dbReference type="ARBA" id="ARBA00022741"/>
    </source>
</evidence>
<comment type="similarity">
    <text evidence="4">In the N-terminal section; belongs to the PINc/VapC protein family.</text>
</comment>
<keyword evidence="3" id="KW-0067">ATP-binding</keyword>
<accession>A0A239IKD0</accession>
<dbReference type="AlphaFoldDB" id="A0A239IKD0"/>
<sequence>MAKSSRQKKIFILDTSVILYSHDSILNFAEHDVGIPITVLEELDQFKKGNDTKNFEAREFIRLLDRLAKDHSLQDWIPLNGKTKGCFKVIMDSDSTLDATQVFNDGKNDHRILNAALTIKEQEPKRKVILVSKDINLRLKAKSLELPAEDYETGKIKNVNTLTTGKTELEDINSEHIDELFKRNVIDRKKILKRKKFPANNYFILKSEKNSVLGYYNPIEDTVEKVEKQMVYGIKPKNAEQTFAMHAILNPEIKLVSINGVAGTGKTLLALASALEQRRNYKQIYLARPIVPLSNKDIGYLPGDIKSKLNPYMEPLWDNLKFIQHQFKENDKEFTRISDMVTQEKLMITPLAYIRGRSLSNIFFIVDEAQNLTPHEIKTIITRAGENTKIIFTGDIYQIDTPYLDSQSNGLSYLIDRIKDHPMFAHITLEKGERSELANLANELL</sequence>
<dbReference type="InterPro" id="IPR003714">
    <property type="entry name" value="PhoH"/>
</dbReference>
<dbReference type="Gene3D" id="3.40.50.300">
    <property type="entry name" value="P-loop containing nucleotide triphosphate hydrolases"/>
    <property type="match status" value="1"/>
</dbReference>
<proteinExistence type="inferred from homology"/>
<name>A0A239IKD0_EKHLU</name>
<gene>
    <name evidence="6" type="ORF">SAMN05421640_1707</name>
</gene>
<feature type="domain" description="PIN" evidence="5">
    <location>
        <begin position="9"/>
        <end position="139"/>
    </location>
</feature>
<dbReference type="PANTHER" id="PTHR30473:SF2">
    <property type="entry name" value="PIN DOMAIN-CONTAINING PROTEIN"/>
    <property type="match status" value="1"/>
</dbReference>
<dbReference type="RefSeq" id="WP_179213351.1">
    <property type="nucleotide sequence ID" value="NZ_FZPD01000003.1"/>
</dbReference>
<dbReference type="Proteomes" id="UP000198393">
    <property type="component" value="Unassembled WGS sequence"/>
</dbReference>
<dbReference type="Pfam" id="PF13638">
    <property type="entry name" value="PIN_4"/>
    <property type="match status" value="1"/>
</dbReference>
<dbReference type="SUPFAM" id="SSF52540">
    <property type="entry name" value="P-loop containing nucleoside triphosphate hydrolases"/>
    <property type="match status" value="1"/>
</dbReference>
<evidence type="ECO:0000259" key="5">
    <source>
        <dbReference type="SMART" id="SM00670"/>
    </source>
</evidence>
<dbReference type="EMBL" id="FZPD01000003">
    <property type="protein sequence ID" value="SNS94047.1"/>
    <property type="molecule type" value="Genomic_DNA"/>
</dbReference>
<dbReference type="Gene3D" id="3.40.50.1010">
    <property type="entry name" value="5'-nuclease"/>
    <property type="match status" value="1"/>
</dbReference>
<evidence type="ECO:0000256" key="4">
    <source>
        <dbReference type="ARBA" id="ARBA00046345"/>
    </source>
</evidence>
<evidence type="ECO:0000313" key="7">
    <source>
        <dbReference type="Proteomes" id="UP000198393"/>
    </source>
</evidence>
<dbReference type="FunFam" id="3.40.50.300:FF:000013">
    <property type="entry name" value="PhoH family ATPase"/>
    <property type="match status" value="1"/>
</dbReference>
<dbReference type="InterPro" id="IPR002716">
    <property type="entry name" value="PIN_dom"/>
</dbReference>
<evidence type="ECO:0000256" key="3">
    <source>
        <dbReference type="ARBA" id="ARBA00022840"/>
    </source>
</evidence>